<reference evidence="5 6" key="1">
    <citation type="submission" date="2015-07" db="EMBL/GenBank/DDBJ databases">
        <title>ATOL: Assembling a taxonomically balanced genome-scale reconstruction of the evolutionary history of the Enterobacteriaceae.</title>
        <authorList>
            <person name="Plunkett G.III."/>
            <person name="Neeno-Eckwall E.C."/>
            <person name="Glasner J.D."/>
            <person name="Perna N.T."/>
        </authorList>
    </citation>
    <scope>NUCLEOTIDE SEQUENCE [LARGE SCALE GENOMIC DNA]</scope>
    <source>
        <strain evidence="5 6">ATCC 35017</strain>
    </source>
</reference>
<dbReference type="SUPFAM" id="SSF51445">
    <property type="entry name" value="(Trans)glycosidases"/>
    <property type="match status" value="1"/>
</dbReference>
<dbReference type="Gene3D" id="2.60.40.1180">
    <property type="entry name" value="Golgi alpha-mannosidase II"/>
    <property type="match status" value="1"/>
</dbReference>
<dbReference type="EMBL" id="LGAA01000018">
    <property type="protein sequence ID" value="KPD02791.1"/>
    <property type="molecule type" value="Genomic_DNA"/>
</dbReference>
<dbReference type="Pfam" id="PF00128">
    <property type="entry name" value="Alpha-amylase"/>
    <property type="match status" value="1"/>
</dbReference>
<keyword evidence="2 5" id="KW-0378">Hydrolase</keyword>
<sequence length="564" mass="64732">MDIGSDNGWWKKAIVYQIYPKSFYDSNHDGIGDLPGITQKLDYIQSLGINVIWLCPIFKSPMKDNGYDIADYYQVDPTFGTNQDLEQLIDEAKKRGIAIMLDLVLNHTSDQHPWFQAAINDPDSPYANYYIFKHWNKDLPPNNLRSYFDTSVWTRLANSDRWYFHSFAAEQPDLNWENPALRQEIINIINYWIEKGVRGFRIDAIGNIKKSALALSAHHFEPDHEDGSALLVPWVLNQPGIADFLNELADNTFKPANSMTVAEIDIPAEAMEEYIGKDGFFSMVFDFSYADADIHGQKLFNTTVLSAKQLRQLVFKSQLELEQVGWAAPYLENHDQPRSLNKFLPKGEINYESITMLATFYMLLRGTPYIYQGQELGMTNCPMTIDEYDDLAAKNLYRLGKKLGYSESKIIGYLNQRSRDNSRTPFQWDETKNAGFSTHTPWLKVNPNNAIINLKAQQHDPNSVVNYYKKLINLRNNEIIGDILTYGSFVPLNIDSDDVIAYQRKFAGKSVNIVTNFSKNILPLPLKCHHLFLSNRELITNEKGEILLQPYQALVFNESVINNK</sequence>
<dbReference type="GO" id="GO:0009313">
    <property type="term" value="P:oligosaccharide catabolic process"/>
    <property type="evidence" value="ECO:0007669"/>
    <property type="project" value="TreeGrafter"/>
</dbReference>
<evidence type="ECO:0000256" key="1">
    <source>
        <dbReference type="ARBA" id="ARBA00008061"/>
    </source>
</evidence>
<keyword evidence="3" id="KW-0326">Glycosidase</keyword>
<accession>A0A0N0IAJ9</accession>
<dbReference type="Proteomes" id="UP000053226">
    <property type="component" value="Unassembled WGS sequence"/>
</dbReference>
<dbReference type="Gene3D" id="3.90.400.10">
    <property type="entry name" value="Oligo-1,6-glucosidase, Domain 2"/>
    <property type="match status" value="1"/>
</dbReference>
<dbReference type="PANTHER" id="PTHR10357:SF179">
    <property type="entry name" value="NEUTRAL AND BASIC AMINO ACID TRANSPORT PROTEIN RBAT"/>
    <property type="match status" value="1"/>
</dbReference>
<dbReference type="CDD" id="cd11333">
    <property type="entry name" value="AmyAc_SI_OligoGlu_DGase"/>
    <property type="match status" value="1"/>
</dbReference>
<organism evidence="5 6">
    <name type="scientific">Moellerella wisconsensis ATCC 35017</name>
    <dbReference type="NCBI Taxonomy" id="1354267"/>
    <lineage>
        <taxon>Bacteria</taxon>
        <taxon>Pseudomonadati</taxon>
        <taxon>Pseudomonadota</taxon>
        <taxon>Gammaproteobacteria</taxon>
        <taxon>Enterobacterales</taxon>
        <taxon>Morganellaceae</taxon>
        <taxon>Moellerella</taxon>
    </lineage>
</organism>
<dbReference type="PANTHER" id="PTHR10357">
    <property type="entry name" value="ALPHA-AMYLASE FAMILY MEMBER"/>
    <property type="match status" value="1"/>
</dbReference>
<comment type="similarity">
    <text evidence="1">Belongs to the glycosyl hydrolase 13 family.</text>
</comment>
<dbReference type="Gene3D" id="3.20.20.80">
    <property type="entry name" value="Glycosidases"/>
    <property type="match status" value="1"/>
</dbReference>
<evidence type="ECO:0000313" key="6">
    <source>
        <dbReference type="Proteomes" id="UP000053226"/>
    </source>
</evidence>
<dbReference type="RefSeq" id="WP_053908323.1">
    <property type="nucleotide sequence ID" value="NZ_CAWMUS010000018.1"/>
</dbReference>
<dbReference type="InterPro" id="IPR017853">
    <property type="entry name" value="GH"/>
</dbReference>
<evidence type="ECO:0000256" key="3">
    <source>
        <dbReference type="ARBA" id="ARBA00023295"/>
    </source>
</evidence>
<evidence type="ECO:0000313" key="5">
    <source>
        <dbReference type="EMBL" id="KPD02791.1"/>
    </source>
</evidence>
<dbReference type="AlphaFoldDB" id="A0A0N0IAJ9"/>
<keyword evidence="6" id="KW-1185">Reference proteome</keyword>
<evidence type="ECO:0000256" key="2">
    <source>
        <dbReference type="ARBA" id="ARBA00022801"/>
    </source>
</evidence>
<evidence type="ECO:0000259" key="4">
    <source>
        <dbReference type="SMART" id="SM00642"/>
    </source>
</evidence>
<dbReference type="GO" id="GO:0004556">
    <property type="term" value="F:alpha-amylase activity"/>
    <property type="evidence" value="ECO:0007669"/>
    <property type="project" value="TreeGrafter"/>
</dbReference>
<comment type="caution">
    <text evidence="5">The sequence shown here is derived from an EMBL/GenBank/DDBJ whole genome shotgun (WGS) entry which is preliminary data.</text>
</comment>
<dbReference type="SMART" id="SM00642">
    <property type="entry name" value="Aamy"/>
    <property type="match status" value="1"/>
</dbReference>
<dbReference type="InterPro" id="IPR045857">
    <property type="entry name" value="O16G_dom_2"/>
</dbReference>
<gene>
    <name evidence="5" type="ORF">M992_1948</name>
</gene>
<dbReference type="SUPFAM" id="SSF51011">
    <property type="entry name" value="Glycosyl hydrolase domain"/>
    <property type="match status" value="1"/>
</dbReference>
<feature type="domain" description="Glycosyl hydrolase family 13 catalytic" evidence="4">
    <location>
        <begin position="17"/>
        <end position="423"/>
    </location>
</feature>
<dbReference type="InterPro" id="IPR013780">
    <property type="entry name" value="Glyco_hydro_b"/>
</dbReference>
<protein>
    <submittedName>
        <fullName evidence="5">Family 13 glycosyl hydrolase</fullName>
    </submittedName>
</protein>
<dbReference type="InterPro" id="IPR006047">
    <property type="entry name" value="GH13_cat_dom"/>
</dbReference>
<dbReference type="OrthoDB" id="9805159at2"/>
<proteinExistence type="inferred from homology"/>
<dbReference type="FunFam" id="3.20.20.80:FF:000064">
    <property type="entry name" value="Oligo-1,6-glucosidase"/>
    <property type="match status" value="1"/>
</dbReference>
<name>A0A0N0IAJ9_9GAMM</name>